<evidence type="ECO:0000313" key="2">
    <source>
        <dbReference type="EMBL" id="ALB28308.1"/>
    </source>
</evidence>
<keyword evidence="1" id="KW-0732">Signal</keyword>
<name>A0A0K2LAT9_9LACO</name>
<protein>
    <recommendedName>
        <fullName evidence="4">Cell surface SD repeat-containing protein</fullName>
    </recommendedName>
</protein>
<organism evidence="2 3">
    <name type="scientific">Companilactobacillus heilongjiangensis</name>
    <dbReference type="NCBI Taxonomy" id="1074467"/>
    <lineage>
        <taxon>Bacteria</taxon>
        <taxon>Bacillati</taxon>
        <taxon>Bacillota</taxon>
        <taxon>Bacilli</taxon>
        <taxon>Lactobacillales</taxon>
        <taxon>Lactobacillaceae</taxon>
        <taxon>Companilactobacillus</taxon>
    </lineage>
</organism>
<proteinExistence type="predicted"/>
<evidence type="ECO:0000313" key="3">
    <source>
        <dbReference type="Proteomes" id="UP000061546"/>
    </source>
</evidence>
<evidence type="ECO:0008006" key="4">
    <source>
        <dbReference type="Google" id="ProtNLM"/>
    </source>
</evidence>
<feature type="chain" id="PRO_5005480160" description="Cell surface SD repeat-containing protein" evidence="1">
    <location>
        <begin position="34"/>
        <end position="640"/>
    </location>
</feature>
<accession>A0A0K2LAT9</accession>
<dbReference type="OrthoDB" id="2329691at2"/>
<keyword evidence="3" id="KW-1185">Reference proteome</keyword>
<dbReference type="AlphaFoldDB" id="A0A0K2LAT9"/>
<dbReference type="Proteomes" id="UP000061546">
    <property type="component" value="Chromosome"/>
</dbReference>
<dbReference type="RefSeq" id="WP_041498832.1">
    <property type="nucleotide sequence ID" value="NZ_BJDV01000007.1"/>
</dbReference>
<feature type="signal peptide" evidence="1">
    <location>
        <begin position="1"/>
        <end position="33"/>
    </location>
</feature>
<reference evidence="2 3" key="1">
    <citation type="submission" date="2015-08" db="EMBL/GenBank/DDBJ databases">
        <title>Genomic sequence of Lactobacillus heilongjiangensis DSM 28069, isolated from Chinese traditional pickle.</title>
        <authorList>
            <person name="Jiang X."/>
            <person name="Zheng B."/>
            <person name="Cheng H."/>
        </authorList>
    </citation>
    <scope>NUCLEOTIDE SEQUENCE [LARGE SCALE GENOMIC DNA]</scope>
    <source>
        <strain evidence="2 3">DSM 28069</strain>
    </source>
</reference>
<dbReference type="STRING" id="1074467.JP39_02315"/>
<evidence type="ECO:0000256" key="1">
    <source>
        <dbReference type="SAM" id="SignalP"/>
    </source>
</evidence>
<dbReference type="EMBL" id="CP012559">
    <property type="protein sequence ID" value="ALB28308.1"/>
    <property type="molecule type" value="Genomic_DNA"/>
</dbReference>
<gene>
    <name evidence="2" type="ORF">JP39_02315</name>
</gene>
<dbReference type="KEGG" id="lhi:JP39_02315"/>
<sequence>MKHRKNSKYFMYLLISLLATSFLIFSSVSKVSAQTNDDPVIEPFHPPSKGAEHGIFWGTSGFNTQPEANYYIKRGESVSINSNFVRYIGWFSWWGTSKYDWYENIDGKGWQRLNRDSASMKVQTNKDSKVHDIYYQAINTFRNDTYYSEMAHVHVLSNEIKAESVTIEPNKNYLYSTKDNKLFDNWTYVNDETKPQDSTGKLQWTLGEFKGKDTVPETENKLATVNTSGLITAKNGAVGVLNVTGYIVNEDGTSVSDTKKLRIGGGLEDQTGHVKQKATFNIETGKSIARDNETAQIDIKWHRVKDKKDTIVAGNKNNQLSMTTDVLDESDSHNEYYAIITAGNSQLRTNNAHLKVLPPIDPMVHLDSKMENVSFPKGNSDNKTLHHVTNDDVVKYTMTLKNGGIKNLKKSTLKLPLNQHTEVASIKLDGVENNKHSFNTVEKSLEVPIDDLEQDHEHKVEIETKTKGINDEHSYSFKPILSGFYDDMTHKYESDGDLLTLHYTDDRIAAEFKKIHFQPVALFEREKYKFRTSETVAPNPVVSIRDSRRNRVPVKVTVKQTTNFINGKNILDANLLFVSQNAQPVSLNEKVTVAQTDREQPLQSITWDESHGLILHVDNTKARPPGNYSATLVWNIENAP</sequence>